<dbReference type="GO" id="GO:0004312">
    <property type="term" value="F:fatty acid synthase activity"/>
    <property type="evidence" value="ECO:0007669"/>
    <property type="project" value="TreeGrafter"/>
</dbReference>
<dbReference type="PROSITE" id="PS50075">
    <property type="entry name" value="CARRIER"/>
    <property type="match status" value="1"/>
</dbReference>
<feature type="domain" description="Ketosynthase family 3 (KS3)" evidence="5">
    <location>
        <begin position="28"/>
        <end position="453"/>
    </location>
</feature>
<sequence>MAKLLNFDIKSNKSKTESSAPIIHEGSTKEIAIIGMAMQYPKAADRHEFWSNLIHEIDCSGDFPQERRGNIEAYLRFKNANDKIKYFRGCYLEEIDGFDYSFFGITPKEAELMDPNQRLFLQTVWQAIEDAGYGGKKLIGSNTGVIVSSEGAKPLSYQTIVQDVEPESTYLAYPGNSGPMTASRISYLLDLHGPTMLIDTSCSSSLSAIHVAVQMLRNGQMDQTIVGAIKLNLLPVDIGSRVGMESSDGRTRTFADNSEGTALGEGSAALILKPLSKAMRDHDHIYAVIKGSASNNDGRAISITAPNPITQEAVIVEAWKDAGIHPEHLSYMEAHGTATQLGDRIEISAITNAFRRYTDKKQFCAIGSVKTNYAHTYSLSGITGVIKAALSLQHKKIPASLHFHKPNSNISFEESPVYINDQLTDWETEGIPRLCGVSSFGMSGTNCHLVLEEAPPRREEQAVQKGPYLFTLSAKSETALRELLTGYVRDIARKQSEQASLRDICYTASTGREHHPHRMAMVVNDLRDLESKLLKLARDGWEEAENYQHAIESSEREEASRYAEQALEAGTGKEGLLLRLADLYVKGADIDWDKLYRKESAYKVPLPTYPFDRVPCWIHIPDRSESPSKTVELTGREDNDYSKKEQDVAAVWQKILGLKVVNIHEDFFDLGGDSFIAIQFVSKLHETYQVALNDLFTYRTIHQLAKNIKEQSDSPEAKLEKLKKSSPSRAAISAEMQRFIQEEANKYEAQYKELERVDLTQVKHYANILLTGATGYLGIHLLHDLLKESNGRLHVLVRGKTQAEAEARLADKWKYYFGFALFDRNRVTVVNGDLLYDRFGLTDEQYDSLAQTIDCIIHSAATVKHYGHYSEFEELNVNGTKRMIRFAQEHQPKDFNFISTTAVSKGSIQNRKCVVFTEYDHDIGQEVGHPYGESKLAAEKLIVEARSQGLNGNIFRVGNIMGHSETGRFQENIEDNGLYTIIQSMAKMGIFPDSSQGEIDFTYIDYVSRSICLLYNREHLKSETYHLMNRDKTSFCELGEAAKASGLAVTMAPYEQFIDFMSDNYTDERLGPYIHNLLLHFGFFEEREEEARAHFVMLSDKTEWLLKPFGLVWRRPNQEQLKKVLDHCIEVQFI</sequence>
<dbReference type="Pfam" id="PF02801">
    <property type="entry name" value="Ketoacyl-synt_C"/>
    <property type="match status" value="1"/>
</dbReference>
<dbReference type="GO" id="GO:0005737">
    <property type="term" value="C:cytoplasm"/>
    <property type="evidence" value="ECO:0007669"/>
    <property type="project" value="TreeGrafter"/>
</dbReference>
<dbReference type="Gene3D" id="3.40.47.10">
    <property type="match status" value="1"/>
</dbReference>
<dbReference type="Gene3D" id="1.10.1200.10">
    <property type="entry name" value="ACP-like"/>
    <property type="match status" value="1"/>
</dbReference>
<dbReference type="Gene3D" id="3.40.50.720">
    <property type="entry name" value="NAD(P)-binding Rossmann-like Domain"/>
    <property type="match status" value="1"/>
</dbReference>
<evidence type="ECO:0000313" key="7">
    <source>
        <dbReference type="Proteomes" id="UP000632125"/>
    </source>
</evidence>
<dbReference type="Pfam" id="PF00550">
    <property type="entry name" value="PP-binding"/>
    <property type="match status" value="1"/>
</dbReference>
<dbReference type="Pfam" id="PF07993">
    <property type="entry name" value="NAD_binding_4"/>
    <property type="match status" value="1"/>
</dbReference>
<dbReference type="PANTHER" id="PTHR43775:SF37">
    <property type="entry name" value="SI:DKEY-61P9.11"/>
    <property type="match status" value="1"/>
</dbReference>
<dbReference type="SUPFAM" id="SSF47336">
    <property type="entry name" value="ACP-like"/>
    <property type="match status" value="1"/>
</dbReference>
<feature type="domain" description="Carrier" evidence="4">
    <location>
        <begin position="639"/>
        <end position="719"/>
    </location>
</feature>
<dbReference type="SMART" id="SM00823">
    <property type="entry name" value="PKS_PP"/>
    <property type="match status" value="1"/>
</dbReference>
<dbReference type="CDD" id="cd05235">
    <property type="entry name" value="SDR_e1"/>
    <property type="match status" value="1"/>
</dbReference>
<dbReference type="InterPro" id="IPR013120">
    <property type="entry name" value="FAR_NAD-bd"/>
</dbReference>
<dbReference type="SMART" id="SM00825">
    <property type="entry name" value="PKS_KS"/>
    <property type="match status" value="1"/>
</dbReference>
<dbReference type="GO" id="GO:0071770">
    <property type="term" value="P:DIM/DIP cell wall layer assembly"/>
    <property type="evidence" value="ECO:0007669"/>
    <property type="project" value="TreeGrafter"/>
</dbReference>
<dbReference type="InterPro" id="IPR014031">
    <property type="entry name" value="Ketoacyl_synth_C"/>
</dbReference>
<dbReference type="CDD" id="cd00833">
    <property type="entry name" value="PKS"/>
    <property type="match status" value="1"/>
</dbReference>
<dbReference type="PROSITE" id="PS52004">
    <property type="entry name" value="KS3_2"/>
    <property type="match status" value="1"/>
</dbReference>
<keyword evidence="3" id="KW-0808">Transferase</keyword>
<dbReference type="Gene3D" id="1.10.1240.100">
    <property type="match status" value="1"/>
</dbReference>
<accession>A0A927H8T5</accession>
<dbReference type="InterPro" id="IPR020806">
    <property type="entry name" value="PKS_PP-bd"/>
</dbReference>
<dbReference type="EMBL" id="JACXIY010000038">
    <property type="protein sequence ID" value="MBD2871907.1"/>
    <property type="molecule type" value="Genomic_DNA"/>
</dbReference>
<proteinExistence type="predicted"/>
<dbReference type="InterPro" id="IPR036291">
    <property type="entry name" value="NAD(P)-bd_dom_sf"/>
</dbReference>
<dbReference type="InterPro" id="IPR014030">
    <property type="entry name" value="Ketoacyl_synth_N"/>
</dbReference>
<dbReference type="RefSeq" id="WP_190866135.1">
    <property type="nucleotide sequence ID" value="NZ_JACXIY010000038.1"/>
</dbReference>
<evidence type="ECO:0000259" key="5">
    <source>
        <dbReference type="PROSITE" id="PS52004"/>
    </source>
</evidence>
<comment type="caution">
    <text evidence="6">The sequence shown here is derived from an EMBL/GenBank/DDBJ whole genome shotgun (WGS) entry which is preliminary data.</text>
</comment>
<evidence type="ECO:0000259" key="4">
    <source>
        <dbReference type="PROSITE" id="PS50075"/>
    </source>
</evidence>
<evidence type="ECO:0000313" key="6">
    <source>
        <dbReference type="EMBL" id="MBD2871907.1"/>
    </source>
</evidence>
<dbReference type="AlphaFoldDB" id="A0A927H8T5"/>
<dbReference type="Pfam" id="PF22621">
    <property type="entry name" value="CurL-like_PKS_C"/>
    <property type="match status" value="1"/>
</dbReference>
<dbReference type="PANTHER" id="PTHR43775">
    <property type="entry name" value="FATTY ACID SYNTHASE"/>
    <property type="match status" value="1"/>
</dbReference>
<dbReference type="InterPro" id="IPR016039">
    <property type="entry name" value="Thiolase-like"/>
</dbReference>
<dbReference type="Proteomes" id="UP000632125">
    <property type="component" value="Unassembled WGS sequence"/>
</dbReference>
<keyword evidence="7" id="KW-1185">Reference proteome</keyword>
<evidence type="ECO:0000256" key="2">
    <source>
        <dbReference type="ARBA" id="ARBA00022553"/>
    </source>
</evidence>
<name>A0A927H8T5_9BACL</name>
<evidence type="ECO:0000256" key="1">
    <source>
        <dbReference type="ARBA" id="ARBA00022450"/>
    </source>
</evidence>
<dbReference type="GO" id="GO:0006633">
    <property type="term" value="P:fatty acid biosynthetic process"/>
    <property type="evidence" value="ECO:0007669"/>
    <property type="project" value="TreeGrafter"/>
</dbReference>
<keyword evidence="1" id="KW-0596">Phosphopantetheine</keyword>
<dbReference type="InterPro" id="IPR009081">
    <property type="entry name" value="PP-bd_ACP"/>
</dbReference>
<dbReference type="GO" id="GO:0031177">
    <property type="term" value="F:phosphopantetheine binding"/>
    <property type="evidence" value="ECO:0007669"/>
    <property type="project" value="InterPro"/>
</dbReference>
<evidence type="ECO:0000256" key="3">
    <source>
        <dbReference type="ARBA" id="ARBA00022679"/>
    </source>
</evidence>
<dbReference type="InterPro" id="IPR036736">
    <property type="entry name" value="ACP-like_sf"/>
</dbReference>
<dbReference type="InterPro" id="IPR050091">
    <property type="entry name" value="PKS_NRPS_Biosynth_Enz"/>
</dbReference>
<dbReference type="SUPFAM" id="SSF53901">
    <property type="entry name" value="Thiolase-like"/>
    <property type="match status" value="1"/>
</dbReference>
<dbReference type="SUPFAM" id="SSF51735">
    <property type="entry name" value="NAD(P)-binding Rossmann-fold domains"/>
    <property type="match status" value="1"/>
</dbReference>
<keyword evidence="2" id="KW-0597">Phosphoprotein</keyword>
<reference evidence="6" key="1">
    <citation type="submission" date="2020-09" db="EMBL/GenBank/DDBJ databases">
        <title>A novel bacterium of genus Paenibacillus, isolated from South China Sea.</title>
        <authorList>
            <person name="Huang H."/>
            <person name="Mo K."/>
            <person name="Hu Y."/>
        </authorList>
    </citation>
    <scope>NUCLEOTIDE SEQUENCE</scope>
    <source>
        <strain evidence="6">IB182493</strain>
    </source>
</reference>
<protein>
    <submittedName>
        <fullName evidence="6">Thioester reductase domain-containing protein</fullName>
    </submittedName>
</protein>
<dbReference type="NCBIfam" id="TIGR01746">
    <property type="entry name" value="Thioester-redct"/>
    <property type="match status" value="1"/>
</dbReference>
<dbReference type="InterPro" id="IPR010080">
    <property type="entry name" value="Thioester_reductase-like_dom"/>
</dbReference>
<dbReference type="GO" id="GO:0005886">
    <property type="term" value="C:plasma membrane"/>
    <property type="evidence" value="ECO:0007669"/>
    <property type="project" value="TreeGrafter"/>
</dbReference>
<dbReference type="InterPro" id="IPR020841">
    <property type="entry name" value="PKS_Beta-ketoAc_synthase_dom"/>
</dbReference>
<dbReference type="Pfam" id="PF00109">
    <property type="entry name" value="ketoacyl-synt"/>
    <property type="match status" value="1"/>
</dbReference>
<organism evidence="6 7">
    <name type="scientific">Paenibacillus arenilitoris</name>
    <dbReference type="NCBI Taxonomy" id="2772299"/>
    <lineage>
        <taxon>Bacteria</taxon>
        <taxon>Bacillati</taxon>
        <taxon>Bacillota</taxon>
        <taxon>Bacilli</taxon>
        <taxon>Bacillales</taxon>
        <taxon>Paenibacillaceae</taxon>
        <taxon>Paenibacillus</taxon>
    </lineage>
</organism>
<gene>
    <name evidence="6" type="ORF">IDH41_25340</name>
</gene>